<evidence type="ECO:0000313" key="6">
    <source>
        <dbReference type="Proteomes" id="UP000538666"/>
    </source>
</evidence>
<evidence type="ECO:0000259" key="3">
    <source>
        <dbReference type="Pfam" id="PF01408"/>
    </source>
</evidence>
<dbReference type="Gene3D" id="3.30.360.10">
    <property type="entry name" value="Dihydrodipicolinate Reductase, domain 2"/>
    <property type="match status" value="1"/>
</dbReference>
<evidence type="ECO:0000259" key="4">
    <source>
        <dbReference type="Pfam" id="PF02894"/>
    </source>
</evidence>
<evidence type="ECO:0000256" key="1">
    <source>
        <dbReference type="ARBA" id="ARBA00023002"/>
    </source>
</evidence>
<dbReference type="SUPFAM" id="SSF51735">
    <property type="entry name" value="NAD(P)-binding Rossmann-fold domains"/>
    <property type="match status" value="1"/>
</dbReference>
<dbReference type="EMBL" id="JACHEK010000004">
    <property type="protein sequence ID" value="MBB6144241.1"/>
    <property type="molecule type" value="Genomic_DNA"/>
</dbReference>
<organism evidence="5 6">
    <name type="scientific">Silvibacterium bohemicum</name>
    <dbReference type="NCBI Taxonomy" id="1577686"/>
    <lineage>
        <taxon>Bacteria</taxon>
        <taxon>Pseudomonadati</taxon>
        <taxon>Acidobacteriota</taxon>
        <taxon>Terriglobia</taxon>
        <taxon>Terriglobales</taxon>
        <taxon>Acidobacteriaceae</taxon>
        <taxon>Silvibacterium</taxon>
    </lineage>
</organism>
<dbReference type="Pfam" id="PF02894">
    <property type="entry name" value="GFO_IDH_MocA_C"/>
    <property type="match status" value="1"/>
</dbReference>
<dbReference type="SUPFAM" id="SSF55347">
    <property type="entry name" value="Glyceraldehyde-3-phosphate dehydrogenase-like, C-terminal domain"/>
    <property type="match status" value="1"/>
</dbReference>
<feature type="domain" description="Gfo/Idh/MocA-like oxidoreductase N-terminal" evidence="3">
    <location>
        <begin position="42"/>
        <end position="166"/>
    </location>
</feature>
<reference evidence="5 6" key="1">
    <citation type="submission" date="2020-08" db="EMBL/GenBank/DDBJ databases">
        <title>Genomic Encyclopedia of Type Strains, Phase IV (KMG-IV): sequencing the most valuable type-strain genomes for metagenomic binning, comparative biology and taxonomic classification.</title>
        <authorList>
            <person name="Goeker M."/>
        </authorList>
    </citation>
    <scope>NUCLEOTIDE SEQUENCE [LARGE SCALE GENOMIC DNA]</scope>
    <source>
        <strain evidence="5 6">DSM 103733</strain>
    </source>
</reference>
<dbReference type="GO" id="GO:0016491">
    <property type="term" value="F:oxidoreductase activity"/>
    <property type="evidence" value="ECO:0007669"/>
    <property type="project" value="UniProtKB-KW"/>
</dbReference>
<feature type="region of interest" description="Disordered" evidence="2">
    <location>
        <begin position="373"/>
        <end position="394"/>
    </location>
</feature>
<name>A0A841JZ58_9BACT</name>
<dbReference type="InterPro" id="IPR000683">
    <property type="entry name" value="Gfo/Idh/MocA-like_OxRdtase_N"/>
</dbReference>
<evidence type="ECO:0000256" key="2">
    <source>
        <dbReference type="SAM" id="MobiDB-lite"/>
    </source>
</evidence>
<dbReference type="RefSeq" id="WP_050059105.1">
    <property type="nucleotide sequence ID" value="NZ_JACHEK010000004.1"/>
</dbReference>
<dbReference type="Proteomes" id="UP000538666">
    <property type="component" value="Unassembled WGS sequence"/>
</dbReference>
<dbReference type="InterPro" id="IPR036291">
    <property type="entry name" value="NAD(P)-bd_dom_sf"/>
</dbReference>
<dbReference type="PANTHER" id="PTHR43818:SF11">
    <property type="entry name" value="BCDNA.GH03377"/>
    <property type="match status" value="1"/>
</dbReference>
<dbReference type="AlphaFoldDB" id="A0A841JZ58"/>
<proteinExistence type="predicted"/>
<dbReference type="InterPro" id="IPR050463">
    <property type="entry name" value="Gfo/Idh/MocA_oxidrdct_glycsds"/>
</dbReference>
<gene>
    <name evidence="5" type="ORF">HNQ77_002193</name>
</gene>
<protein>
    <submittedName>
        <fullName evidence="5">Putative dehydrogenase</fullName>
    </submittedName>
</protein>
<dbReference type="InterPro" id="IPR004104">
    <property type="entry name" value="Gfo/Idh/MocA-like_OxRdtase_C"/>
</dbReference>
<dbReference type="PROSITE" id="PS51318">
    <property type="entry name" value="TAT"/>
    <property type="match status" value="1"/>
</dbReference>
<accession>A0A841JZ58</accession>
<dbReference type="GO" id="GO:0000166">
    <property type="term" value="F:nucleotide binding"/>
    <property type="evidence" value="ECO:0007669"/>
    <property type="project" value="InterPro"/>
</dbReference>
<dbReference type="Pfam" id="PF01408">
    <property type="entry name" value="GFO_IDH_MocA"/>
    <property type="match status" value="1"/>
</dbReference>
<sequence length="479" mass="53881">MKESDGIDRRAFLKGAGGVLMATSMEARSYARILGANDRIRLAQLGCGDRSEGHVHMAQLAAKQTPVEVVAVCDLWSLAQERRAIQVKKAFNLEPQKYKYSEDMLARKDIDGVMIATGDFQHAKLCSAVVQAGKDCYVEKPFANVLAEAKEARDTVKASKQIVQMGTQHRSQAYPLAVRNIIRSGQIGSIVQIEQEWNVNEERWRFVPTDTGISSEMLKDEKLEWKSWLYGRKSKLREEDTDWKHWLLGKPERPFDPHVYLEFRLYKEFSSGIFDQWLSHGCDLVHLWSDESHPASVVANGGVFVWKDGRENADTCVAAITYPKGFLYTYKTTFGNSYRSFSRIQGRDGTIENYGGEGASLFVTTKEGGRKEFDPWESGPVYKQTPLHGPSTDGEDVVQVPGAMPPTSLGPDDDDVRHLVDWLEAMQTRKQPSATVDHGFSHSIVCIMAAESYWSGKRVYWDNAREEIVDQPVNTPATS</sequence>
<dbReference type="Gene3D" id="3.40.50.720">
    <property type="entry name" value="NAD(P)-binding Rossmann-like Domain"/>
    <property type="match status" value="1"/>
</dbReference>
<dbReference type="PANTHER" id="PTHR43818">
    <property type="entry name" value="BCDNA.GH03377"/>
    <property type="match status" value="1"/>
</dbReference>
<feature type="domain" description="Gfo/Idh/MocA-like oxidoreductase C-terminal" evidence="4">
    <location>
        <begin position="255"/>
        <end position="459"/>
    </location>
</feature>
<dbReference type="InterPro" id="IPR006311">
    <property type="entry name" value="TAT_signal"/>
</dbReference>
<keyword evidence="6" id="KW-1185">Reference proteome</keyword>
<dbReference type="OrthoDB" id="103047at2"/>
<keyword evidence="1" id="KW-0560">Oxidoreductase</keyword>
<comment type="caution">
    <text evidence="5">The sequence shown here is derived from an EMBL/GenBank/DDBJ whole genome shotgun (WGS) entry which is preliminary data.</text>
</comment>
<evidence type="ECO:0000313" key="5">
    <source>
        <dbReference type="EMBL" id="MBB6144241.1"/>
    </source>
</evidence>